<comment type="caution">
    <text evidence="1">The sequence shown here is derived from an EMBL/GenBank/DDBJ whole genome shotgun (WGS) entry which is preliminary data.</text>
</comment>
<reference evidence="1 2" key="1">
    <citation type="journal article" date="2023" name="J. Hered.">
        <title>Chromosome-level genome of the wood stork (Mycteria americana) provides insight into avian chromosome evolution.</title>
        <authorList>
            <person name="Flamio R. Jr."/>
            <person name="Ramstad K.M."/>
        </authorList>
    </citation>
    <scope>NUCLEOTIDE SEQUENCE [LARGE SCALE GENOMIC DNA]</scope>
    <source>
        <strain evidence="1">JAX WOST 10</strain>
    </source>
</reference>
<sequence length="204" mass="23577">MVSLAPGSQMHQAHSQGIFCLYSWTSAFLEHSCDRRWPRAETKVSPRTARKPQIGRFRLDIRKNFFTERVVKHWTRLPREVVESPSLELPATKSRHGDPSYPHVFEGFRLSIKTLPGHTWNTVFSFGSCYTKKDVDRLERVQRRATKMIKGLGSLPYEERLRELGLFSLEKRRVGGVLITVFQYLKGGYKEDGDSFLSGVTWKS</sequence>
<dbReference type="AlphaFoldDB" id="A0AAN7PGN8"/>
<accession>A0AAN7PGN8</accession>
<organism evidence="1 2">
    <name type="scientific">Mycteria americana</name>
    <name type="common">Wood stork</name>
    <dbReference type="NCBI Taxonomy" id="33587"/>
    <lineage>
        <taxon>Eukaryota</taxon>
        <taxon>Metazoa</taxon>
        <taxon>Chordata</taxon>
        <taxon>Craniata</taxon>
        <taxon>Vertebrata</taxon>
        <taxon>Euteleostomi</taxon>
        <taxon>Archelosauria</taxon>
        <taxon>Archosauria</taxon>
        <taxon>Dinosauria</taxon>
        <taxon>Saurischia</taxon>
        <taxon>Theropoda</taxon>
        <taxon>Coelurosauria</taxon>
        <taxon>Aves</taxon>
        <taxon>Neognathae</taxon>
        <taxon>Neoaves</taxon>
        <taxon>Aequornithes</taxon>
        <taxon>Ciconiiformes</taxon>
        <taxon>Ciconiidae</taxon>
        <taxon>Mycteria</taxon>
    </lineage>
</organism>
<keyword evidence="2" id="KW-1185">Reference proteome</keyword>
<dbReference type="Proteomes" id="UP001333110">
    <property type="component" value="Unassembled WGS sequence"/>
</dbReference>
<evidence type="ECO:0000313" key="1">
    <source>
        <dbReference type="EMBL" id="KAK4831082.1"/>
    </source>
</evidence>
<proteinExistence type="predicted"/>
<gene>
    <name evidence="1" type="ORF">QYF61_015280</name>
</gene>
<name>A0AAN7PGN8_MYCAM</name>
<dbReference type="EMBL" id="JAUNZN010000001">
    <property type="protein sequence ID" value="KAK4831082.1"/>
    <property type="molecule type" value="Genomic_DNA"/>
</dbReference>
<evidence type="ECO:0000313" key="2">
    <source>
        <dbReference type="Proteomes" id="UP001333110"/>
    </source>
</evidence>
<protein>
    <submittedName>
        <fullName evidence="1">Uncharacterized protein</fullName>
    </submittedName>
</protein>